<dbReference type="SUPFAM" id="SSF109604">
    <property type="entry name" value="HD-domain/PDEase-like"/>
    <property type="match status" value="1"/>
</dbReference>
<keyword evidence="5" id="KW-0460">Magnesium</keyword>
<dbReference type="NCBIfam" id="TIGR01693">
    <property type="entry name" value="UTase_glnD"/>
    <property type="match status" value="1"/>
</dbReference>
<dbReference type="InterPro" id="IPR043519">
    <property type="entry name" value="NT_sf"/>
</dbReference>
<keyword evidence="2" id="KW-0548">Nucleotidyltransferase</keyword>
<dbReference type="EMBL" id="UINC01022251">
    <property type="protein sequence ID" value="SVA91486.1"/>
    <property type="molecule type" value="Genomic_DNA"/>
</dbReference>
<dbReference type="InterPro" id="IPR013546">
    <property type="entry name" value="PII_UdlTrfase/GS_AdlTrfase"/>
</dbReference>
<dbReference type="InterPro" id="IPR003607">
    <property type="entry name" value="HD/PDEase_dom"/>
</dbReference>
<dbReference type="Gene3D" id="3.30.460.10">
    <property type="entry name" value="Beta Polymerase, domain 2"/>
    <property type="match status" value="1"/>
</dbReference>
<dbReference type="Gene3D" id="3.30.70.260">
    <property type="match status" value="1"/>
</dbReference>
<evidence type="ECO:0000256" key="4">
    <source>
        <dbReference type="ARBA" id="ARBA00022801"/>
    </source>
</evidence>
<keyword evidence="1" id="KW-0808">Transferase</keyword>
<dbReference type="CDD" id="cd05401">
    <property type="entry name" value="NT_GlnE_GlnD_like"/>
    <property type="match status" value="1"/>
</dbReference>
<dbReference type="CDD" id="cd00077">
    <property type="entry name" value="HDc"/>
    <property type="match status" value="1"/>
</dbReference>
<evidence type="ECO:0000256" key="6">
    <source>
        <dbReference type="ARBA" id="ARBA00023268"/>
    </source>
</evidence>
<dbReference type="SUPFAM" id="SSF81301">
    <property type="entry name" value="Nucleotidyltransferase"/>
    <property type="match status" value="1"/>
</dbReference>
<evidence type="ECO:0000256" key="1">
    <source>
        <dbReference type="ARBA" id="ARBA00022679"/>
    </source>
</evidence>
<evidence type="ECO:0000259" key="7">
    <source>
        <dbReference type="PROSITE" id="PS51671"/>
    </source>
</evidence>
<feature type="domain" description="ACT" evidence="7">
    <location>
        <begin position="631"/>
        <end position="714"/>
    </location>
</feature>
<evidence type="ECO:0000259" key="8">
    <source>
        <dbReference type="PROSITE" id="PS51831"/>
    </source>
</evidence>
<dbReference type="CDD" id="cd04900">
    <property type="entry name" value="ACT_UUR-like_1"/>
    <property type="match status" value="1"/>
</dbReference>
<accession>A0A381ZQG6</accession>
<dbReference type="GO" id="GO:0016787">
    <property type="term" value="F:hydrolase activity"/>
    <property type="evidence" value="ECO:0007669"/>
    <property type="project" value="UniProtKB-KW"/>
</dbReference>
<sequence>MELSSEKNMALFAVGGYGRGQLHPFSDIDLLILSNSTLNKNQKNKIENFISSLWDLGLDIGHSVRTIEESKKYAKEDVRNMTNMLESRLIYGSSKVNKKLSSVVNQANLWGGSTFFKTKLLEQEERHQKFDNTEYNLEPHIKSSPGGLRDIHTINWLLLNYSREKISSKLDIKRILTKQEKRELKKSEYWLSTIRYLLHKQSKREEDRLLFELQLSTAKQLFPKMKDGQASAKKLMHRYYRAALNISEINASVIQVFKEKLILNKRKGRTRKIDNHFSQRKDFIKLQNLRSFKKNPSLILDIFVKLCENPSLKGIESETLRQLKEDSSLIDPFFRKKKKNIDLFMKVIRSDRLMVTQLERMKQLGILGRYLPEFGRITGQMQYDLFHIYTVDAHTLQVLRNMRRLLLGTTKSLFPLASKIMKTLTKLEVLYIAGLFHDIGKGRGKNHSILGARTVKRFCNNHGLEDKEKKLIEWLVINHLKMSVTSQKEDLSNIEVIKKFSLLVKNRSRLNYLYCLTVADISATNPTLWNSWNESLLNELYFKTVNYLNPNGADKEIYSSREVKNNALDILLNKYQVKPKEINKLWKDFYSNYFEAFESNSIALHGSLLISQKQGKTFSKIIGKEHSSNIELFVYTKDRSNVFATIVNQLDIENINILDARLFGTKNGYCLDFIKISSVEEVPLMQNKDKIKRLQKSLSIELSKNKLEPKFIKKRIPRKLKYFKKDTEIKIRHDMRYRWTQLDLVTADRPGLLASVCKVFIENNASIKKARISTYGERAEDRFCITSPEETPFLKKKDLDQLIKSIKSSLDG</sequence>
<gene>
    <name evidence="9" type="ORF">METZ01_LOCUS144340</name>
</gene>
<proteinExistence type="inferred from homology"/>
<feature type="domain" description="HD" evidence="8">
    <location>
        <begin position="391"/>
        <end position="513"/>
    </location>
</feature>
<dbReference type="Gene3D" id="1.10.3210.10">
    <property type="entry name" value="Hypothetical protein af1432"/>
    <property type="match status" value="1"/>
</dbReference>
<dbReference type="InterPro" id="IPR010043">
    <property type="entry name" value="UTase/UR"/>
</dbReference>
<dbReference type="PIRSF" id="PIRSF006288">
    <property type="entry name" value="PII_uridyltransf"/>
    <property type="match status" value="1"/>
</dbReference>
<evidence type="ECO:0008006" key="10">
    <source>
        <dbReference type="Google" id="ProtNLM"/>
    </source>
</evidence>
<feature type="domain" description="ACT" evidence="7">
    <location>
        <begin position="741"/>
        <end position="812"/>
    </location>
</feature>
<protein>
    <recommendedName>
        <fullName evidence="10">ACT domain-containing protein</fullName>
    </recommendedName>
</protein>
<dbReference type="Pfam" id="PF08335">
    <property type="entry name" value="GlnD_UR_UTase"/>
    <property type="match status" value="1"/>
</dbReference>
<keyword evidence="6" id="KW-0511">Multifunctional enzyme</keyword>
<dbReference type="InterPro" id="IPR002934">
    <property type="entry name" value="Polymerase_NTP_transf_dom"/>
</dbReference>
<dbReference type="CDD" id="cd04899">
    <property type="entry name" value="ACT_ACR-UUR-like_2"/>
    <property type="match status" value="1"/>
</dbReference>
<evidence type="ECO:0000313" key="9">
    <source>
        <dbReference type="EMBL" id="SVA91486.1"/>
    </source>
</evidence>
<dbReference type="PROSITE" id="PS51831">
    <property type="entry name" value="HD"/>
    <property type="match status" value="1"/>
</dbReference>
<dbReference type="PANTHER" id="PTHR47320">
    <property type="entry name" value="BIFUNCTIONAL URIDYLYLTRANSFERASE/URIDYLYL-REMOVING ENZYME"/>
    <property type="match status" value="1"/>
</dbReference>
<dbReference type="AlphaFoldDB" id="A0A381ZQG6"/>
<evidence type="ECO:0000256" key="3">
    <source>
        <dbReference type="ARBA" id="ARBA00022737"/>
    </source>
</evidence>
<dbReference type="PANTHER" id="PTHR47320:SF1">
    <property type="entry name" value="BIFUNCTIONAL URIDYLYLTRANSFERASE_URIDYLYL-REMOVING ENZYME"/>
    <property type="match status" value="1"/>
</dbReference>
<evidence type="ECO:0000256" key="2">
    <source>
        <dbReference type="ARBA" id="ARBA00022695"/>
    </source>
</evidence>
<organism evidence="9">
    <name type="scientific">marine metagenome</name>
    <dbReference type="NCBI Taxonomy" id="408172"/>
    <lineage>
        <taxon>unclassified sequences</taxon>
        <taxon>metagenomes</taxon>
        <taxon>ecological metagenomes</taxon>
    </lineage>
</organism>
<evidence type="ECO:0000256" key="5">
    <source>
        <dbReference type="ARBA" id="ARBA00022842"/>
    </source>
</evidence>
<dbReference type="InterPro" id="IPR045865">
    <property type="entry name" value="ACT-like_dom_sf"/>
</dbReference>
<reference evidence="9" key="1">
    <citation type="submission" date="2018-05" db="EMBL/GenBank/DDBJ databases">
        <authorList>
            <person name="Lanie J.A."/>
            <person name="Ng W.-L."/>
            <person name="Kazmierczak K.M."/>
            <person name="Andrzejewski T.M."/>
            <person name="Davidsen T.M."/>
            <person name="Wayne K.J."/>
            <person name="Tettelin H."/>
            <person name="Glass J.I."/>
            <person name="Rusch D."/>
            <person name="Podicherti R."/>
            <person name="Tsui H.-C.T."/>
            <person name="Winkler M.E."/>
        </authorList>
    </citation>
    <scope>NUCLEOTIDE SEQUENCE</scope>
</reference>
<keyword evidence="3" id="KW-0677">Repeat</keyword>
<dbReference type="Pfam" id="PF01966">
    <property type="entry name" value="HD"/>
    <property type="match status" value="1"/>
</dbReference>
<dbReference type="PROSITE" id="PS51671">
    <property type="entry name" value="ACT"/>
    <property type="match status" value="2"/>
</dbReference>
<keyword evidence="4" id="KW-0378">Hydrolase</keyword>
<dbReference type="InterPro" id="IPR002912">
    <property type="entry name" value="ACT_dom"/>
</dbReference>
<dbReference type="GO" id="GO:0008773">
    <property type="term" value="F:[protein-PII] uridylyltransferase activity"/>
    <property type="evidence" value="ECO:0007669"/>
    <property type="project" value="InterPro"/>
</dbReference>
<name>A0A381ZQG6_9ZZZZ</name>
<dbReference type="SUPFAM" id="SSF55021">
    <property type="entry name" value="ACT-like"/>
    <property type="match status" value="1"/>
</dbReference>
<dbReference type="HAMAP" id="MF_00277">
    <property type="entry name" value="PII_uridylyl_transf"/>
    <property type="match status" value="1"/>
</dbReference>
<dbReference type="SMART" id="SM00471">
    <property type="entry name" value="HDc"/>
    <property type="match status" value="1"/>
</dbReference>
<dbReference type="Pfam" id="PF01909">
    <property type="entry name" value="NTP_transf_2"/>
    <property type="match status" value="1"/>
</dbReference>
<dbReference type="InterPro" id="IPR006674">
    <property type="entry name" value="HD_domain"/>
</dbReference>